<dbReference type="GO" id="GO:0009507">
    <property type="term" value="C:chloroplast"/>
    <property type="evidence" value="ECO:0007669"/>
    <property type="project" value="TreeGrafter"/>
</dbReference>
<accession>A0A1D1XYF2</accession>
<organism evidence="2">
    <name type="scientific">Anthurium amnicola</name>
    <dbReference type="NCBI Taxonomy" id="1678845"/>
    <lineage>
        <taxon>Eukaryota</taxon>
        <taxon>Viridiplantae</taxon>
        <taxon>Streptophyta</taxon>
        <taxon>Embryophyta</taxon>
        <taxon>Tracheophyta</taxon>
        <taxon>Spermatophyta</taxon>
        <taxon>Magnoliopsida</taxon>
        <taxon>Liliopsida</taxon>
        <taxon>Araceae</taxon>
        <taxon>Pothoideae</taxon>
        <taxon>Potheae</taxon>
        <taxon>Anthurium</taxon>
    </lineage>
</organism>
<name>A0A1D1XYF2_9ARAE</name>
<dbReference type="EMBL" id="GDJX01020512">
    <property type="protein sequence ID" value="JAT47424.1"/>
    <property type="molecule type" value="Transcribed_RNA"/>
</dbReference>
<evidence type="ECO:0000313" key="2">
    <source>
        <dbReference type="EMBL" id="JAT47424.1"/>
    </source>
</evidence>
<dbReference type="SUPFAM" id="SSF53335">
    <property type="entry name" value="S-adenosyl-L-methionine-dependent methyltransferases"/>
    <property type="match status" value="1"/>
</dbReference>
<feature type="region of interest" description="Disordered" evidence="1">
    <location>
        <begin position="55"/>
        <end position="83"/>
    </location>
</feature>
<feature type="non-terminal residue" evidence="2">
    <location>
        <position position="1"/>
    </location>
</feature>
<dbReference type="PANTHER" id="PTHR37217">
    <property type="entry name" value="EXPRESSED PROTEIN"/>
    <property type="match status" value="1"/>
</dbReference>
<gene>
    <name evidence="2" type="primary">ALDH1A1_1</name>
    <name evidence="2" type="ORF">g.24478</name>
</gene>
<dbReference type="AlphaFoldDB" id="A0A1D1XYF2"/>
<sequence>RWGSHGQQPARARCSAMATGAAAPWFLRCPDALAVSSPSSLLPRALTLAMAPPTVATRHRPPPRLFWPSKPHRHQLRTPSTSRPPFLPAISAVHFEGLIEKDWSFLDPDPADQDRARKADRAIAAAEIGEESRVLTCFPTAGFVDRLVEVRPRGGPLLAAHESLLVLAEIKERHDAVRCWQGGVDAVPERLSPLDAVFICYFPAMGVPLDRLLGSLARRCSPGARVVISCDQGREAVEQVHRLQYPDMVTSDLPDKLSLEKAAAAHSFQITEFIDDSSFYLAVLKLDTSKTVSE</sequence>
<evidence type="ECO:0000256" key="1">
    <source>
        <dbReference type="SAM" id="MobiDB-lite"/>
    </source>
</evidence>
<dbReference type="InterPro" id="IPR029063">
    <property type="entry name" value="SAM-dependent_MTases_sf"/>
</dbReference>
<dbReference type="PANTHER" id="PTHR37217:SF1">
    <property type="entry name" value="EXPRESSED PROTEIN"/>
    <property type="match status" value="1"/>
</dbReference>
<reference evidence="2" key="1">
    <citation type="submission" date="2015-07" db="EMBL/GenBank/DDBJ databases">
        <title>Transcriptome Assembly of Anthurium amnicola.</title>
        <authorList>
            <person name="Suzuki J."/>
        </authorList>
    </citation>
    <scope>NUCLEOTIDE SEQUENCE</scope>
</reference>
<protein>
    <submittedName>
        <fullName evidence="2">Retinal dehydrogenase 1</fullName>
    </submittedName>
</protein>
<proteinExistence type="predicted"/>